<evidence type="ECO:0000256" key="1">
    <source>
        <dbReference type="PROSITE-ProRule" id="PRU00453"/>
    </source>
</evidence>
<dbReference type="Pfam" id="PF04438">
    <property type="entry name" value="zf-HIT"/>
    <property type="match status" value="1"/>
</dbReference>
<feature type="region of interest" description="Disordered" evidence="2">
    <location>
        <begin position="46"/>
        <end position="111"/>
    </location>
</feature>
<dbReference type="SUPFAM" id="SSF144232">
    <property type="entry name" value="HIT/MYND zinc finger-like"/>
    <property type="match status" value="1"/>
</dbReference>
<protein>
    <recommendedName>
        <fullName evidence="3">HIT-type domain-containing protein</fullName>
    </recommendedName>
</protein>
<dbReference type="InParanoid" id="A0A401GE64"/>
<name>A0A401GE64_9APHY</name>
<dbReference type="InterPro" id="IPR007529">
    <property type="entry name" value="Znf_HIT"/>
</dbReference>
<dbReference type="RefSeq" id="XP_027611370.1">
    <property type="nucleotide sequence ID" value="XM_027755569.1"/>
</dbReference>
<evidence type="ECO:0000313" key="5">
    <source>
        <dbReference type="Proteomes" id="UP000287166"/>
    </source>
</evidence>
<dbReference type="Gene3D" id="3.30.60.190">
    <property type="match status" value="1"/>
</dbReference>
<organism evidence="4 5">
    <name type="scientific">Sparassis crispa</name>
    <dbReference type="NCBI Taxonomy" id="139825"/>
    <lineage>
        <taxon>Eukaryota</taxon>
        <taxon>Fungi</taxon>
        <taxon>Dikarya</taxon>
        <taxon>Basidiomycota</taxon>
        <taxon>Agaricomycotina</taxon>
        <taxon>Agaricomycetes</taxon>
        <taxon>Polyporales</taxon>
        <taxon>Sparassidaceae</taxon>
        <taxon>Sparassis</taxon>
    </lineage>
</organism>
<dbReference type="GO" id="GO:0008270">
    <property type="term" value="F:zinc ion binding"/>
    <property type="evidence" value="ECO:0007669"/>
    <property type="project" value="UniProtKB-UniRule"/>
</dbReference>
<dbReference type="STRING" id="139825.A0A401GE64"/>
<dbReference type="PROSITE" id="PS51083">
    <property type="entry name" value="ZF_HIT"/>
    <property type="match status" value="1"/>
</dbReference>
<evidence type="ECO:0000256" key="2">
    <source>
        <dbReference type="SAM" id="MobiDB-lite"/>
    </source>
</evidence>
<feature type="domain" description="HIT-type" evidence="3">
    <location>
        <begin position="9"/>
        <end position="42"/>
    </location>
</feature>
<keyword evidence="1" id="KW-0862">Zinc</keyword>
<evidence type="ECO:0000259" key="3">
    <source>
        <dbReference type="PROSITE" id="PS51083"/>
    </source>
</evidence>
<dbReference type="CDD" id="cd23024">
    <property type="entry name" value="zf-HIT_ZNHIT2-3"/>
    <property type="match status" value="1"/>
</dbReference>
<proteinExistence type="predicted"/>
<comment type="caution">
    <text evidence="4">The sequence shown here is derived from an EMBL/GenBank/DDBJ whole genome shotgun (WGS) entry which is preliminary data.</text>
</comment>
<dbReference type="GeneID" id="38777374"/>
<evidence type="ECO:0000313" key="4">
    <source>
        <dbReference type="EMBL" id="GBE80457.1"/>
    </source>
</evidence>
<keyword evidence="1" id="KW-0479">Metal-binding</keyword>
<keyword evidence="5" id="KW-1185">Reference proteome</keyword>
<sequence length="208" mass="22993">MPVQKRVPCQVCSKQESKYTCAQCFISYCSLPCYKEHKGTTCAPRELETGGPSAPSSAQPLQKEDEADDAAPPQEPSLTTQPPLRPLTSLRWPYVEEESAYPDPLKRDDPKSLQLHQYEEIATSPAIRRALASHPQLPELLRSLDQVRGVDREEALQRALGVGDPSNRTSEGRSEEDIRALRELAEAVEAAVRSGKPDVLGLDWGDDT</sequence>
<keyword evidence="1" id="KW-0863">Zinc-finger</keyword>
<dbReference type="Proteomes" id="UP000287166">
    <property type="component" value="Unassembled WGS sequence"/>
</dbReference>
<dbReference type="AlphaFoldDB" id="A0A401GE64"/>
<reference evidence="4 5" key="1">
    <citation type="journal article" date="2018" name="Sci. Rep.">
        <title>Genome sequence of the cauliflower mushroom Sparassis crispa (Hanabiratake) and its association with beneficial usage.</title>
        <authorList>
            <person name="Kiyama R."/>
            <person name="Furutani Y."/>
            <person name="Kawaguchi K."/>
            <person name="Nakanishi T."/>
        </authorList>
    </citation>
    <scope>NUCLEOTIDE SEQUENCE [LARGE SCALE GENOMIC DNA]</scope>
</reference>
<dbReference type="EMBL" id="BFAD01000003">
    <property type="protein sequence ID" value="GBE80457.1"/>
    <property type="molecule type" value="Genomic_DNA"/>
</dbReference>
<dbReference type="FunCoup" id="A0A401GE64">
    <property type="interactions" value="145"/>
</dbReference>
<dbReference type="OrthoDB" id="18412at2759"/>
<accession>A0A401GE64</accession>
<gene>
    <name evidence="4" type="ORF">SCP_0301720</name>
</gene>